<dbReference type="RefSeq" id="WP_269023962.1">
    <property type="nucleotide sequence ID" value="NZ_JANXKW010000003.1"/>
</dbReference>
<sequence>MNKKRIVGFIALLVMMFTLTACGNKLDGDYKGKVHFMFTETTDTLTFKGDSVEEKQDGKVINKGTYTISDGKLNIKLGEYRMVALLSQDKKSFVVQSAEGLANLAKGTTYDKK</sequence>
<keyword evidence="3" id="KW-1185">Reference proteome</keyword>
<gene>
    <name evidence="2" type="ORF">N0K80_04915</name>
</gene>
<evidence type="ECO:0000313" key="2">
    <source>
        <dbReference type="EMBL" id="MCZ2491497.1"/>
    </source>
</evidence>
<keyword evidence="1" id="KW-0732">Signal</keyword>
<feature type="signal peptide" evidence="1">
    <location>
        <begin position="1"/>
        <end position="21"/>
    </location>
</feature>
<protein>
    <recommendedName>
        <fullName evidence="4">Lipoprotein</fullName>
    </recommendedName>
</protein>
<evidence type="ECO:0008006" key="4">
    <source>
        <dbReference type="Google" id="ProtNLM"/>
    </source>
</evidence>
<accession>A0ABT4JNU3</accession>
<evidence type="ECO:0000256" key="1">
    <source>
        <dbReference type="SAM" id="SignalP"/>
    </source>
</evidence>
<organism evidence="2 3">
    <name type="scientific">Dellaglioa carnosa</name>
    <dbReference type="NCBI Taxonomy" id="2995136"/>
    <lineage>
        <taxon>Bacteria</taxon>
        <taxon>Bacillati</taxon>
        <taxon>Bacillota</taxon>
        <taxon>Bacilli</taxon>
        <taxon>Lactobacillales</taxon>
        <taxon>Lactobacillaceae</taxon>
        <taxon>Dellaglioa</taxon>
    </lineage>
</organism>
<comment type="caution">
    <text evidence="2">The sequence shown here is derived from an EMBL/GenBank/DDBJ whole genome shotgun (WGS) entry which is preliminary data.</text>
</comment>
<dbReference type="PROSITE" id="PS51257">
    <property type="entry name" value="PROKAR_LIPOPROTEIN"/>
    <property type="match status" value="1"/>
</dbReference>
<dbReference type="EMBL" id="JANXLI010000003">
    <property type="protein sequence ID" value="MCZ2491497.1"/>
    <property type="molecule type" value="Genomic_DNA"/>
</dbReference>
<dbReference type="Proteomes" id="UP001081467">
    <property type="component" value="Unassembled WGS sequence"/>
</dbReference>
<evidence type="ECO:0000313" key="3">
    <source>
        <dbReference type="Proteomes" id="UP001081467"/>
    </source>
</evidence>
<feature type="chain" id="PRO_5047491135" description="Lipoprotein" evidence="1">
    <location>
        <begin position="22"/>
        <end position="113"/>
    </location>
</feature>
<reference evidence="2" key="1">
    <citation type="submission" date="2022-09" db="EMBL/GenBank/DDBJ databases">
        <title>Diversity of Dellaglioa algida.</title>
        <authorList>
            <person name="Matthias E."/>
            <person name="Werum V."/>
        </authorList>
    </citation>
    <scope>NUCLEOTIDE SEQUENCE</scope>
    <source>
        <strain evidence="2">TMW 2.2523</strain>
    </source>
</reference>
<name>A0ABT4JNU3_9LACO</name>
<proteinExistence type="predicted"/>